<keyword evidence="5" id="KW-0560">Oxidoreductase</keyword>
<dbReference type="SUPFAM" id="SSF54909">
    <property type="entry name" value="Dimeric alpha+beta barrel"/>
    <property type="match status" value="1"/>
</dbReference>
<evidence type="ECO:0000256" key="5">
    <source>
        <dbReference type="ARBA" id="ARBA00023002"/>
    </source>
</evidence>
<dbReference type="Pfam" id="PF00067">
    <property type="entry name" value="p450"/>
    <property type="match status" value="1"/>
</dbReference>
<dbReference type="PANTHER" id="PTHR30521">
    <property type="entry name" value="DEFERROCHELATASE/PEROXIDASE"/>
    <property type="match status" value="1"/>
</dbReference>
<dbReference type="InterPro" id="IPR006314">
    <property type="entry name" value="Dyp_peroxidase"/>
</dbReference>
<evidence type="ECO:0000256" key="1">
    <source>
        <dbReference type="ARBA" id="ARBA00001970"/>
    </source>
</evidence>
<evidence type="ECO:0000313" key="10">
    <source>
        <dbReference type="EMBL" id="MFD0916086.1"/>
    </source>
</evidence>
<evidence type="ECO:0000259" key="9">
    <source>
        <dbReference type="Pfam" id="PF21105"/>
    </source>
</evidence>
<sequence length="1222" mass="133164">MPNATNTAPIDTQAHLLRPSKFADGRTRDWSLFVFFRILSEREMKRSAQLVENLIAAKDAGIADHHARALLSEMRKPRRMNESKAEAYLIEQMAQMGQIIPSNDAPAKAFLAWLGLVAKADLATLLNTISDVLKPLGARRSKALPGKMASDVTARLSDAKRLLGEHAGNGEALQKTLKTLAAFAKGAASPEGVDALHALFGKDPLKAGLTALDGGLPTVIAYEMLRQMKVANASDTISKSAGVAHAEADTDTRLAAIKEGKSAEVDSVPSNYAFTAAGLEALKLDQNTLRSFPDVFLEGMAARADRLGDTGANAPNHWQGELGQKSVHGYFTGGFQIGGEGMPSQEIQWKRLREDIADFNAAASGNGEALRTMINGLFRLIGLEIVHLEVGQDPYTVADDGSVVREKFRMEHFGFRDGISQPFVDMKLGAPPAGGGTPGRNKSWKPVAAGEIVLDQPNEDGRLAKQPAHPDLRRGGTFLVFRKLEQDVIGLRNFLKSQKPDQPDAQKKLVSQMMGRWPNGCSLVHEPDNEGDASDPRLLNNFTFRDDDPEGRRCPLGSHVRRSNPRDLGGNDDVRRHRILRRGISYGGPFVPQGANAVEEKRGMLFICANARIDLQFEVVQSKWINGGEFSGQAGLAKCPITGNNGSDVQDAFLEPGAAAPISRVPRFVTTKGGDYFFAPGVATLAQIASGEKFALKPEELPYDGAGFGAAKTKTLFDPERLQDWARAMIAGKTPIVRVPMPAAPINLADEEPGNDNFILEDALMPKSVVFLAKHADAKAVISGVDKARDPLFSVTQYQEAGRRLLRGHDLLIGTQKGDDTEADRERLTDMLNTAWGLLTTKGNAHARIEAITKRELENALASAASTGEIDLVDDLAVRTSYAIVSEVFGTPGPDHLTELAMSLPFARQHIGQVYPDWLETLDRTMPANRGMRTMQIWSILLLLDIVGNVPQVKALKALGNQAAAEMFGHFDVLLAKASQNMPLDFGNDPGDRPLTLLDCLLLIAPQIMAKYKRTRADYLNDVRGLLLELVGSPVATIPVNFAAMMQESVKLNLDLPHLISMLQSKPLFKGDASVSGINRFIYEILRINPTVRLIMRQAMQDTVLPSGGKVKKDEWVAAIMAAANLDIAAFPNSQEFSLHPFDQGAKRDYENYMLFGAPGGGRECWGRDRLALLVMSECLKAAARLKGMRAIAGPEGEVQTFLRMARGYKVRFNEVLPQRHH</sequence>
<evidence type="ECO:0000256" key="7">
    <source>
        <dbReference type="ARBA" id="ARBA00025737"/>
    </source>
</evidence>
<dbReference type="EMBL" id="JBHTJV010000003">
    <property type="protein sequence ID" value="MFD0916086.1"/>
    <property type="molecule type" value="Genomic_DNA"/>
</dbReference>
<comment type="cofactor">
    <cofactor evidence="1">
        <name>heme b</name>
        <dbReference type="ChEBI" id="CHEBI:60344"/>
    </cofactor>
</comment>
<dbReference type="PROSITE" id="PS51404">
    <property type="entry name" value="DYP_PEROXIDASE"/>
    <property type="match status" value="1"/>
</dbReference>
<dbReference type="SUPFAM" id="SSF48264">
    <property type="entry name" value="Cytochrome P450"/>
    <property type="match status" value="1"/>
</dbReference>
<keyword evidence="2" id="KW-0575">Peroxidase</keyword>
<dbReference type="InterPro" id="IPR049509">
    <property type="entry name" value="DyP_N"/>
</dbReference>
<keyword evidence="6" id="KW-0408">Iron</keyword>
<dbReference type="InterPro" id="IPR036396">
    <property type="entry name" value="Cyt_P450_sf"/>
</dbReference>
<dbReference type="Proteomes" id="UP001597101">
    <property type="component" value="Unassembled WGS sequence"/>
</dbReference>
<comment type="similarity">
    <text evidence="7">Belongs to the DyP-type peroxidase family.</text>
</comment>
<dbReference type="InterPro" id="IPR011008">
    <property type="entry name" value="Dimeric_a/b-barrel"/>
</dbReference>
<evidence type="ECO:0000256" key="8">
    <source>
        <dbReference type="SAM" id="MobiDB-lite"/>
    </source>
</evidence>
<dbReference type="Gene3D" id="1.10.630.10">
    <property type="entry name" value="Cytochrome P450"/>
    <property type="match status" value="1"/>
</dbReference>
<protein>
    <submittedName>
        <fullName evidence="10">Cytochrome P450</fullName>
    </submittedName>
</protein>
<evidence type="ECO:0000256" key="3">
    <source>
        <dbReference type="ARBA" id="ARBA00022617"/>
    </source>
</evidence>
<feature type="region of interest" description="Disordered" evidence="8">
    <location>
        <begin position="542"/>
        <end position="572"/>
    </location>
</feature>
<keyword evidence="4" id="KW-0479">Metal-binding</keyword>
<dbReference type="InterPro" id="IPR001128">
    <property type="entry name" value="Cyt_P450"/>
</dbReference>
<evidence type="ECO:0000256" key="2">
    <source>
        <dbReference type="ARBA" id="ARBA00022559"/>
    </source>
</evidence>
<evidence type="ECO:0000256" key="4">
    <source>
        <dbReference type="ARBA" id="ARBA00022723"/>
    </source>
</evidence>
<evidence type="ECO:0000313" key="11">
    <source>
        <dbReference type="Proteomes" id="UP001597101"/>
    </source>
</evidence>
<proteinExistence type="inferred from homology"/>
<evidence type="ECO:0000256" key="6">
    <source>
        <dbReference type="ARBA" id="ARBA00023004"/>
    </source>
</evidence>
<feature type="compositionally biased region" description="Basic and acidic residues" evidence="8">
    <location>
        <begin position="544"/>
        <end position="553"/>
    </location>
</feature>
<organism evidence="10 11">
    <name type="scientific">Pseudahrensia aquimaris</name>
    <dbReference type="NCBI Taxonomy" id="744461"/>
    <lineage>
        <taxon>Bacteria</taxon>
        <taxon>Pseudomonadati</taxon>
        <taxon>Pseudomonadota</taxon>
        <taxon>Alphaproteobacteria</taxon>
        <taxon>Hyphomicrobiales</taxon>
        <taxon>Ahrensiaceae</taxon>
        <taxon>Pseudahrensia</taxon>
    </lineage>
</organism>
<name>A0ABW3FC90_9HYPH</name>
<dbReference type="Pfam" id="PF21105">
    <property type="entry name" value="DyP_N"/>
    <property type="match status" value="1"/>
</dbReference>
<gene>
    <name evidence="10" type="ORF">ACFQ14_06665</name>
</gene>
<dbReference type="PANTHER" id="PTHR30521:SF4">
    <property type="entry name" value="DEFERROCHELATASE"/>
    <property type="match status" value="1"/>
</dbReference>
<keyword evidence="11" id="KW-1185">Reference proteome</keyword>
<feature type="domain" description="DyP dimeric alpha+beta barrel" evidence="9">
    <location>
        <begin position="235"/>
        <end position="331"/>
    </location>
</feature>
<accession>A0ABW3FC90</accession>
<reference evidence="11" key="1">
    <citation type="journal article" date="2019" name="Int. J. Syst. Evol. Microbiol.">
        <title>The Global Catalogue of Microorganisms (GCM) 10K type strain sequencing project: providing services to taxonomists for standard genome sequencing and annotation.</title>
        <authorList>
            <consortium name="The Broad Institute Genomics Platform"/>
            <consortium name="The Broad Institute Genome Sequencing Center for Infectious Disease"/>
            <person name="Wu L."/>
            <person name="Ma J."/>
        </authorList>
    </citation>
    <scope>NUCLEOTIDE SEQUENCE [LARGE SCALE GENOMIC DNA]</scope>
    <source>
        <strain evidence="11">CCUG 60023</strain>
    </source>
</reference>
<comment type="caution">
    <text evidence="10">The sequence shown here is derived from an EMBL/GenBank/DDBJ whole genome shotgun (WGS) entry which is preliminary data.</text>
</comment>
<keyword evidence="3" id="KW-0349">Heme</keyword>
<dbReference type="RefSeq" id="WP_377211921.1">
    <property type="nucleotide sequence ID" value="NZ_JBHTJV010000003.1"/>
</dbReference>